<reference evidence="3" key="3">
    <citation type="submission" date="2023-07" db="EMBL/GenBank/DDBJ databases">
        <title>Description of Mycobacterium gordonae subsp. intergordonae subsp.nov. and Mycobacterium gordonae subsp. gordonae subsp. nov.</title>
        <authorList>
            <person name="Huang H."/>
        </authorList>
    </citation>
    <scope>NUCLEOTIDE SEQUENCE [LARGE SCALE GENOMIC DNA]</scope>
    <source>
        <strain evidence="3">24</strain>
    </source>
</reference>
<reference evidence="2 3" key="2">
    <citation type="submission" date="2020-07" db="EMBL/GenBank/DDBJ databases">
        <authorList>
            <person name="Yu X."/>
        </authorList>
    </citation>
    <scope>NUCLEOTIDE SEQUENCE [LARGE SCALE GENOMIC DNA]</scope>
    <source>
        <strain evidence="3">24</strain>
    </source>
</reference>
<organism evidence="2 3">
    <name type="scientific">Mycobacterium vicinigordonae</name>
    <dbReference type="NCBI Taxonomy" id="1719132"/>
    <lineage>
        <taxon>Bacteria</taxon>
        <taxon>Bacillati</taxon>
        <taxon>Actinomycetota</taxon>
        <taxon>Actinomycetes</taxon>
        <taxon>Mycobacteriales</taxon>
        <taxon>Mycobacteriaceae</taxon>
        <taxon>Mycobacterium</taxon>
    </lineage>
</organism>
<evidence type="ECO:0000313" key="3">
    <source>
        <dbReference type="Proteomes" id="UP000510682"/>
    </source>
</evidence>
<dbReference type="Proteomes" id="UP000510682">
    <property type="component" value="Chromosome"/>
</dbReference>
<accession>A0A7D6I133</accession>
<dbReference type="AlphaFoldDB" id="A0A7D6I133"/>
<gene>
    <name evidence="2" type="ORF">H0P51_02140</name>
</gene>
<evidence type="ECO:0000256" key="1">
    <source>
        <dbReference type="SAM" id="MobiDB-lite"/>
    </source>
</evidence>
<keyword evidence="3" id="KW-1185">Reference proteome</keyword>
<reference evidence="3" key="1">
    <citation type="submission" date="2020-07" db="EMBL/GenBank/DDBJ databases">
        <title>Description of Mycobacterium gordonae subsp. intergordonae subsp.nov. and Mycobacterium gordonae subsp. gordonae subsp. nov.</title>
        <authorList>
            <person name="Yu X."/>
        </authorList>
    </citation>
    <scope>NUCLEOTIDE SEQUENCE [LARGE SCALE GENOMIC DNA]</scope>
    <source>
        <strain evidence="3">24</strain>
    </source>
</reference>
<dbReference type="EMBL" id="CP059165">
    <property type="protein sequence ID" value="QLL09935.1"/>
    <property type="molecule type" value="Genomic_DNA"/>
</dbReference>
<dbReference type="KEGG" id="mgor:H0P51_02140"/>
<sequence>MVTQTFGISDRPGRGTTRRTRDDGQPLRHRLDVFAADTGDVVQTTGGWLFDRVMAGWEVNVLLPRGCAARPLQVLGVQVLDLGAEFDTRDGQTQGLAVSCEAFNADERVRDRVRDALDKRLIDVALWGENWPLGMTRGLRRVEYTLSAAARAFKGQALHAAGIGYSSVDSVEALVTDSAWLG</sequence>
<protein>
    <submittedName>
        <fullName evidence="2">Uncharacterized protein</fullName>
    </submittedName>
</protein>
<name>A0A7D6I133_9MYCO</name>
<evidence type="ECO:0000313" key="2">
    <source>
        <dbReference type="EMBL" id="QLL09935.1"/>
    </source>
</evidence>
<feature type="region of interest" description="Disordered" evidence="1">
    <location>
        <begin position="1"/>
        <end position="24"/>
    </location>
</feature>
<proteinExistence type="predicted"/>